<evidence type="ECO:0000256" key="4">
    <source>
        <dbReference type="ARBA" id="ARBA00022771"/>
    </source>
</evidence>
<dbReference type="eggNOG" id="KOG1598">
    <property type="taxonomic scope" value="Eukaryota"/>
</dbReference>
<feature type="compositionally biased region" description="Acidic residues" evidence="10">
    <location>
        <begin position="1053"/>
        <end position="1065"/>
    </location>
</feature>
<dbReference type="PANTHER" id="PTHR11618:SF4">
    <property type="entry name" value="TRANSCRIPTION FACTOR IIIB 90 KDA SUBUNIT"/>
    <property type="match status" value="1"/>
</dbReference>
<dbReference type="VEuPathDB" id="FungiDB:CLCR_04532"/>
<dbReference type="InterPro" id="IPR013150">
    <property type="entry name" value="TFIIB_cyclin"/>
</dbReference>
<comment type="caution">
    <text evidence="12">The sequence shown here is derived from an EMBL/GenBank/DDBJ whole genome shotgun (WGS) entry which is preliminary data.</text>
</comment>
<dbReference type="GO" id="GO:0097550">
    <property type="term" value="C:transcription preinitiation complex"/>
    <property type="evidence" value="ECO:0007669"/>
    <property type="project" value="TreeGrafter"/>
</dbReference>
<dbReference type="FunFam" id="1.10.472.10:FF:000002">
    <property type="entry name" value="Transcription factor IIIB 90 kDa subunit"/>
    <property type="match status" value="1"/>
</dbReference>
<feature type="compositionally biased region" description="Low complexity" evidence="10">
    <location>
        <begin position="840"/>
        <end position="854"/>
    </location>
</feature>
<dbReference type="SUPFAM" id="SSF47954">
    <property type="entry name" value="Cyclin-like"/>
    <property type="match status" value="2"/>
</dbReference>
<evidence type="ECO:0000256" key="6">
    <source>
        <dbReference type="ARBA" id="ARBA00023015"/>
    </source>
</evidence>
<dbReference type="AlphaFoldDB" id="A0A1C1CKR4"/>
<dbReference type="InterPro" id="IPR036915">
    <property type="entry name" value="Cyclin-like_sf"/>
</dbReference>
<feature type="compositionally biased region" description="Low complexity" evidence="10">
    <location>
        <begin position="805"/>
        <end position="817"/>
    </location>
</feature>
<evidence type="ECO:0000256" key="9">
    <source>
        <dbReference type="ARBA" id="ARBA00023242"/>
    </source>
</evidence>
<sequence length="1104" mass="120268">MPPVPKAPPPKPRPGQARRSIYRGRIEGLGSPVPTSLRASTPTLVRATTPAAQPQTRPKLLCPNPDCPDRSKVNRTDQGLICETCGALVQEDSGLVSEQGFGETDSGRIVATGVQVGQDQTHQRTFTSGGAFGNAGREATSSSDRTRMQARSIMTSYCPIFNIQSSEVERGMLCFGLAVTNGFLAGRTIESVAVASLYIACRRKKEQVQGVQRPVYSLMLIDFAEKLNMDVFALGKIYRDLYEKLWYDKKTGSWKDETASLDFQGMDPAVLVPKFIKELEFDRRDELKIQYDAIQIIKRMKRDWIHDGRRPSGVCGAAVLLAARMNNYRRTTREIVLTAKVTEITLNKRLQEFHDTKVSNLSVTSFMQEAKSWEDVPLGQHYLDEQQPPIVKEQMKPKQKKKRGRPRKRPLPETAAEIEGDTATTEPPTSNTERSHPAKRVRIDAQGYKIPEIPIRRLDAESLQIIDKPPPNPQPEHIASESLRGEAGSASEVIDDNADASPSHSPSPQADGEEANVDFGLPRRKPRGPNWQPPPPSTAEIAMEAGIENAMDETFVDNAELSDRLGVRPSSVPHTGASQPGASDVDAQSPSRGQHDLRHEQIEFDADPTQTVPPHQKDKILGPPVNTIIGNFGHISLSPTLKPDEFDSDEDVATCTLTEEESRIKERVWVSMNADWLRKDHAKRIRKELKDAEMRAKGLDPAEEERKKKAAKGKRKDGTRRPGRRGDVSYLAEQGRKRKAPADEGEGGGEGQEQEDGGTDEADGGARPEEPRTAARAMRLMLENRRTWSHRINYDAVDHIFAATSTSEESAESRSATGDGQSRSGSVAASEGTQQTSREGSATGSPSASTPAAAKDSIPLRHTTLFRGNKPRGKRRGPVAAGQKEKERQARNAQKKAKTSEGPSGDRSASRSRSTSTPASAESRPSPEPQSLNPGQAEAPQQAPMANRPLPTPPSKDTQLGPQIPGIITTAAVSPTLANHPGPQIPSLRSTAPMPTPPATQLEPTIPSIKSTGPQQDRSPSAGGPGKGNSNPVGRQGPQSSPPGEAKGKGDEQGEAGPEEDELEAALEGRYRAGSAEGEDEDEDDDEEDEDEDDEYEDEEDNDE</sequence>
<dbReference type="Gene3D" id="1.10.472.10">
    <property type="entry name" value="Cyclin-like"/>
    <property type="match status" value="2"/>
</dbReference>
<dbReference type="InterPro" id="IPR011665">
    <property type="entry name" value="BRF1_TBP-bd_dom"/>
</dbReference>
<feature type="compositionally biased region" description="Basic and acidic residues" evidence="10">
    <location>
        <begin position="691"/>
        <end position="707"/>
    </location>
</feature>
<organism evidence="12 13">
    <name type="scientific">Cladophialophora carrionii</name>
    <dbReference type="NCBI Taxonomy" id="86049"/>
    <lineage>
        <taxon>Eukaryota</taxon>
        <taxon>Fungi</taxon>
        <taxon>Dikarya</taxon>
        <taxon>Ascomycota</taxon>
        <taxon>Pezizomycotina</taxon>
        <taxon>Eurotiomycetes</taxon>
        <taxon>Chaetothyriomycetidae</taxon>
        <taxon>Chaetothyriales</taxon>
        <taxon>Herpotrichiellaceae</taxon>
        <taxon>Cladophialophora</taxon>
    </lineage>
</organism>
<keyword evidence="4" id="KW-0863">Zinc-finger</keyword>
<dbReference type="STRING" id="86049.A0A1C1CKR4"/>
<feature type="compositionally biased region" description="Polar residues" evidence="10">
    <location>
        <begin position="572"/>
        <end position="592"/>
    </location>
</feature>
<feature type="compositionally biased region" description="Basic residues" evidence="10">
    <location>
        <begin position="397"/>
        <end position="409"/>
    </location>
</feature>
<dbReference type="GO" id="GO:0005634">
    <property type="term" value="C:nucleus"/>
    <property type="evidence" value="ECO:0007669"/>
    <property type="project" value="UniProtKB-SubCell"/>
</dbReference>
<keyword evidence="12" id="KW-0648">Protein biosynthesis</keyword>
<dbReference type="GO" id="GO:0001006">
    <property type="term" value="F:RNA polymerase III type 3 promoter sequence-specific DNA binding"/>
    <property type="evidence" value="ECO:0007669"/>
    <property type="project" value="TreeGrafter"/>
</dbReference>
<evidence type="ECO:0000256" key="5">
    <source>
        <dbReference type="ARBA" id="ARBA00022833"/>
    </source>
</evidence>
<evidence type="ECO:0000256" key="3">
    <source>
        <dbReference type="ARBA" id="ARBA00022723"/>
    </source>
</evidence>
<feature type="region of interest" description="Disordered" evidence="10">
    <location>
        <begin position="385"/>
        <end position="445"/>
    </location>
</feature>
<evidence type="ECO:0000256" key="2">
    <source>
        <dbReference type="ARBA" id="ARBA00010857"/>
    </source>
</evidence>
<gene>
    <name evidence="12" type="ORF">CLCR_04532</name>
</gene>
<feature type="compositionally biased region" description="Low complexity" evidence="10">
    <location>
        <begin position="911"/>
        <end position="924"/>
    </location>
</feature>
<feature type="region of interest" description="Disordered" evidence="10">
    <location>
        <begin position="1"/>
        <end position="38"/>
    </location>
</feature>
<keyword evidence="12" id="KW-0396">Initiation factor</keyword>
<feature type="compositionally biased region" description="Polar residues" evidence="10">
    <location>
        <begin position="1008"/>
        <end position="1019"/>
    </location>
</feature>
<dbReference type="SMART" id="SM00385">
    <property type="entry name" value="CYCLIN"/>
    <property type="match status" value="1"/>
</dbReference>
<proteinExistence type="inferred from homology"/>
<feature type="compositionally biased region" description="Acidic residues" evidence="10">
    <location>
        <begin position="743"/>
        <end position="763"/>
    </location>
</feature>
<dbReference type="EMBL" id="LGRB01000011">
    <property type="protein sequence ID" value="OCT49100.1"/>
    <property type="molecule type" value="Genomic_DNA"/>
</dbReference>
<accession>A0A1C1CKR4</accession>
<keyword evidence="5" id="KW-0862">Zinc</keyword>
<feature type="compositionally biased region" description="Polar residues" evidence="10">
    <location>
        <begin position="422"/>
        <end position="432"/>
    </location>
</feature>
<reference evidence="13" key="1">
    <citation type="submission" date="2015-07" db="EMBL/GenBank/DDBJ databases">
        <authorList>
            <person name="Teixeira M.M."/>
            <person name="Souza R.C."/>
            <person name="Almeida L.G."/>
            <person name="Vicente V.A."/>
            <person name="de Hoog S."/>
            <person name="Bocca A.L."/>
            <person name="de Almeida S.R."/>
            <person name="Vasconcelos A.T."/>
            <person name="Felipe M.S."/>
        </authorList>
    </citation>
    <scope>NUCLEOTIDE SEQUENCE [LARGE SCALE GENOMIC DNA]</scope>
    <source>
        <strain evidence="13">KSF</strain>
    </source>
</reference>
<dbReference type="GO" id="GO:0000126">
    <property type="term" value="C:transcription factor TFIIIB complex"/>
    <property type="evidence" value="ECO:0007669"/>
    <property type="project" value="TreeGrafter"/>
</dbReference>
<evidence type="ECO:0000256" key="10">
    <source>
        <dbReference type="SAM" id="MobiDB-lite"/>
    </source>
</evidence>
<dbReference type="VEuPathDB" id="FungiDB:G647_02823"/>
<comment type="subcellular location">
    <subcellularLocation>
        <location evidence="1">Nucleus</location>
    </subcellularLocation>
</comment>
<dbReference type="Proteomes" id="UP000094526">
    <property type="component" value="Unassembled WGS sequence"/>
</dbReference>
<dbReference type="Pfam" id="PF00382">
    <property type="entry name" value="TFIIB"/>
    <property type="match status" value="1"/>
</dbReference>
<feature type="region of interest" description="Disordered" evidence="10">
    <location>
        <begin position="805"/>
        <end position="1104"/>
    </location>
</feature>
<evidence type="ECO:0000256" key="8">
    <source>
        <dbReference type="ARBA" id="ARBA00023163"/>
    </source>
</evidence>
<evidence type="ECO:0000313" key="12">
    <source>
        <dbReference type="EMBL" id="OCT49100.1"/>
    </source>
</evidence>
<feature type="domain" description="Cyclin-like" evidence="11">
    <location>
        <begin position="270"/>
        <end position="355"/>
    </location>
</feature>
<dbReference type="GO" id="GO:0003743">
    <property type="term" value="F:translation initiation factor activity"/>
    <property type="evidence" value="ECO:0007669"/>
    <property type="project" value="UniProtKB-KW"/>
</dbReference>
<feature type="compositionally biased region" description="Polar residues" evidence="10">
    <location>
        <begin position="818"/>
        <end position="839"/>
    </location>
</feature>
<feature type="compositionally biased region" description="Basic and acidic residues" evidence="10">
    <location>
        <begin position="593"/>
        <end position="602"/>
    </location>
</feature>
<evidence type="ECO:0000256" key="7">
    <source>
        <dbReference type="ARBA" id="ARBA00023159"/>
    </source>
</evidence>
<evidence type="ECO:0000256" key="1">
    <source>
        <dbReference type="ARBA" id="ARBA00004123"/>
    </source>
</evidence>
<feature type="region of interest" description="Disordered" evidence="10">
    <location>
        <begin position="465"/>
        <end position="625"/>
    </location>
</feature>
<name>A0A1C1CKR4_9EURO</name>
<dbReference type="PANTHER" id="PTHR11618">
    <property type="entry name" value="TRANSCRIPTION INITIATION FACTOR IIB-RELATED"/>
    <property type="match status" value="1"/>
</dbReference>
<feature type="compositionally biased region" description="Basic and acidic residues" evidence="10">
    <location>
        <begin position="764"/>
        <end position="773"/>
    </location>
</feature>
<dbReference type="GO" id="GO:0000995">
    <property type="term" value="F:RNA polymerase III general transcription initiation factor activity"/>
    <property type="evidence" value="ECO:0007669"/>
    <property type="project" value="TreeGrafter"/>
</dbReference>
<feature type="region of interest" description="Disordered" evidence="10">
    <location>
        <begin position="691"/>
        <end position="778"/>
    </location>
</feature>
<dbReference type="GO" id="GO:0017025">
    <property type="term" value="F:TBP-class protein binding"/>
    <property type="evidence" value="ECO:0007669"/>
    <property type="project" value="InterPro"/>
</dbReference>
<dbReference type="Pfam" id="PF07741">
    <property type="entry name" value="BRF1"/>
    <property type="match status" value="1"/>
</dbReference>
<dbReference type="InterPro" id="IPR000812">
    <property type="entry name" value="TFIIB"/>
</dbReference>
<keyword evidence="6" id="KW-0805">Transcription regulation</keyword>
<dbReference type="OrthoDB" id="511529at2759"/>
<evidence type="ECO:0000313" key="13">
    <source>
        <dbReference type="Proteomes" id="UP000094526"/>
    </source>
</evidence>
<dbReference type="GO" id="GO:0070897">
    <property type="term" value="P:transcription preinitiation complex assembly"/>
    <property type="evidence" value="ECO:0007669"/>
    <property type="project" value="InterPro"/>
</dbReference>
<feature type="compositionally biased region" description="Acidic residues" evidence="10">
    <location>
        <begin position="1077"/>
        <end position="1104"/>
    </location>
</feature>
<keyword evidence="13" id="KW-1185">Reference proteome</keyword>
<feature type="compositionally biased region" description="Basic residues" evidence="10">
    <location>
        <begin position="708"/>
        <end position="723"/>
    </location>
</feature>
<feature type="compositionally biased region" description="Pro residues" evidence="10">
    <location>
        <begin position="1"/>
        <end position="13"/>
    </location>
</feature>
<dbReference type="GO" id="GO:0008270">
    <property type="term" value="F:zinc ion binding"/>
    <property type="evidence" value="ECO:0007669"/>
    <property type="project" value="UniProtKB-KW"/>
</dbReference>
<dbReference type="Gene3D" id="1.20.5.650">
    <property type="entry name" value="Single helix bin"/>
    <property type="match status" value="1"/>
</dbReference>
<evidence type="ECO:0000259" key="11">
    <source>
        <dbReference type="SMART" id="SM00385"/>
    </source>
</evidence>
<feature type="compositionally biased region" description="Polar residues" evidence="10">
    <location>
        <begin position="117"/>
        <end position="128"/>
    </location>
</feature>
<dbReference type="InterPro" id="IPR013763">
    <property type="entry name" value="Cyclin-like_dom"/>
</dbReference>
<keyword evidence="3" id="KW-0479">Metal-binding</keyword>
<dbReference type="CDD" id="cd20554">
    <property type="entry name" value="CYCLIN_TFIIIB90_rpt2"/>
    <property type="match status" value="1"/>
</dbReference>
<feature type="region of interest" description="Disordered" evidence="10">
    <location>
        <begin position="117"/>
        <end position="145"/>
    </location>
</feature>
<feature type="compositionally biased region" description="Polar residues" evidence="10">
    <location>
        <begin position="1028"/>
        <end position="1039"/>
    </location>
</feature>
<keyword evidence="7" id="KW-0010">Activator</keyword>
<protein>
    <submittedName>
        <fullName evidence="12">Transcription initiation factor TFIIB</fullName>
    </submittedName>
</protein>
<comment type="similarity">
    <text evidence="2">Belongs to the TFIIB family.</text>
</comment>
<keyword evidence="8" id="KW-0804">Transcription</keyword>
<keyword evidence="9" id="KW-0539">Nucleus</keyword>